<keyword evidence="8" id="KW-0560">Oxidoreductase</keyword>
<evidence type="ECO:0000256" key="16">
    <source>
        <dbReference type="ARBA" id="ARBA00050820"/>
    </source>
</evidence>
<dbReference type="GO" id="GO:0005777">
    <property type="term" value="C:peroxisome"/>
    <property type="evidence" value="ECO:0007669"/>
    <property type="project" value="UniProtKB-ARBA"/>
</dbReference>
<evidence type="ECO:0000256" key="1">
    <source>
        <dbReference type="ARBA" id="ARBA00001961"/>
    </source>
</evidence>
<comment type="catalytic activity">
    <reaction evidence="23">
        <text>3-methylhexadecanoyl-CoA + 2-oxoglutarate + O2 = 2-hydroxy-3-methylhexadecanoyl-CoA + succinate + CO2</text>
        <dbReference type="Rhea" id="RHEA:44000"/>
        <dbReference type="ChEBI" id="CHEBI:15379"/>
        <dbReference type="ChEBI" id="CHEBI:16526"/>
        <dbReference type="ChEBI" id="CHEBI:16810"/>
        <dbReference type="ChEBI" id="CHEBI:30031"/>
        <dbReference type="ChEBI" id="CHEBI:58784"/>
        <dbReference type="ChEBI" id="CHEBI:83969"/>
    </reaction>
    <physiologicalReaction direction="left-to-right" evidence="23">
        <dbReference type="Rhea" id="RHEA:44001"/>
    </physiologicalReaction>
</comment>
<evidence type="ECO:0000256" key="2">
    <source>
        <dbReference type="ARBA" id="ARBA00001962"/>
    </source>
</evidence>
<comment type="pathway">
    <text evidence="3">Lipid metabolism; fatty acid metabolism.</text>
</comment>
<evidence type="ECO:0000256" key="4">
    <source>
        <dbReference type="ARBA" id="ARBA00005830"/>
    </source>
</evidence>
<dbReference type="EMBL" id="VBQZ03000045">
    <property type="protein sequence ID" value="MXQ88351.1"/>
    <property type="molecule type" value="Genomic_DNA"/>
</dbReference>
<dbReference type="FunFam" id="2.60.120.620:FF:000012">
    <property type="entry name" value="Phytanoyl-CoA dioxygenase, peroxisomal"/>
    <property type="match status" value="1"/>
</dbReference>
<evidence type="ECO:0000256" key="7">
    <source>
        <dbReference type="ARBA" id="ARBA00022964"/>
    </source>
</evidence>
<dbReference type="InterPro" id="IPR047128">
    <property type="entry name" value="PhyH"/>
</dbReference>
<comment type="caution">
    <text evidence="31">The sequence shown here is derived from an EMBL/GenBank/DDBJ whole genome shotgun (WGS) entry which is preliminary data.</text>
</comment>
<evidence type="ECO:0000256" key="3">
    <source>
        <dbReference type="ARBA" id="ARBA00004872"/>
    </source>
</evidence>
<proteinExistence type="inferred from homology"/>
<dbReference type="GO" id="GO:0031418">
    <property type="term" value="F:L-ascorbic acid binding"/>
    <property type="evidence" value="ECO:0007669"/>
    <property type="project" value="UniProtKB-KW"/>
</dbReference>
<comment type="catalytic activity">
    <reaction evidence="17">
        <text>phytanoyl-CoA + 2-oxoglutarate + O2 = 2-hydroxyphytanoyl-CoA + succinate + CO2</text>
        <dbReference type="Rhea" id="RHEA:16065"/>
        <dbReference type="ChEBI" id="CHEBI:15379"/>
        <dbReference type="ChEBI" id="CHEBI:16526"/>
        <dbReference type="ChEBI" id="CHEBI:16810"/>
        <dbReference type="ChEBI" id="CHEBI:30031"/>
        <dbReference type="ChEBI" id="CHEBI:57334"/>
        <dbReference type="ChEBI" id="CHEBI:57391"/>
        <dbReference type="EC" id="1.14.11.18"/>
    </reaction>
    <physiologicalReaction direction="left-to-right" evidence="17">
        <dbReference type="Rhea" id="RHEA:16066"/>
    </physiologicalReaction>
</comment>
<comment type="catalytic activity">
    <reaction evidence="22">
        <text>octadecanoyl-CoA + 2-oxoglutarate + O2 = 2-hydroxyoctadecanoyl-CoA + succinate + CO2</text>
        <dbReference type="Rhea" id="RHEA:54624"/>
        <dbReference type="ChEBI" id="CHEBI:15379"/>
        <dbReference type="ChEBI" id="CHEBI:16526"/>
        <dbReference type="ChEBI" id="CHEBI:16810"/>
        <dbReference type="ChEBI" id="CHEBI:30031"/>
        <dbReference type="ChEBI" id="CHEBI:57394"/>
        <dbReference type="ChEBI" id="CHEBI:74116"/>
    </reaction>
    <physiologicalReaction direction="left-to-right" evidence="22">
        <dbReference type="Rhea" id="RHEA:54625"/>
    </physiologicalReaction>
</comment>
<dbReference type="PANTHER" id="PTHR21308">
    <property type="entry name" value="PHYTANOYL-COA ALPHA-HYDROXYLASE"/>
    <property type="match status" value="1"/>
</dbReference>
<organism evidence="31 32">
    <name type="scientific">Bos mutus</name>
    <name type="common">wild yak</name>
    <dbReference type="NCBI Taxonomy" id="72004"/>
    <lineage>
        <taxon>Eukaryota</taxon>
        <taxon>Metazoa</taxon>
        <taxon>Chordata</taxon>
        <taxon>Craniata</taxon>
        <taxon>Vertebrata</taxon>
        <taxon>Euteleostomi</taxon>
        <taxon>Mammalia</taxon>
        <taxon>Eutheria</taxon>
        <taxon>Laurasiatheria</taxon>
        <taxon>Artiodactyla</taxon>
        <taxon>Ruminantia</taxon>
        <taxon>Pecora</taxon>
        <taxon>Bovidae</taxon>
        <taxon>Bovinae</taxon>
        <taxon>Bos</taxon>
    </lineage>
</organism>
<evidence type="ECO:0000256" key="10">
    <source>
        <dbReference type="ARBA" id="ARBA00034809"/>
    </source>
</evidence>
<dbReference type="Pfam" id="PF17085">
    <property type="entry name" value="UCMA"/>
    <property type="match status" value="1"/>
</dbReference>
<comment type="catalytic activity">
    <reaction evidence="18">
        <text>dodecanoyl-CoA + 2-oxoglutarate + O2 = 2-hydroxydodecanoyl-CoA + succinate + CO2</text>
        <dbReference type="Rhea" id="RHEA:54628"/>
        <dbReference type="ChEBI" id="CHEBI:15379"/>
        <dbReference type="ChEBI" id="CHEBI:16526"/>
        <dbReference type="ChEBI" id="CHEBI:16810"/>
        <dbReference type="ChEBI" id="CHEBI:30031"/>
        <dbReference type="ChEBI" id="CHEBI:57375"/>
        <dbReference type="ChEBI" id="CHEBI:138299"/>
    </reaction>
    <physiologicalReaction direction="left-to-right" evidence="18">
        <dbReference type="Rhea" id="RHEA:54629"/>
    </physiologicalReaction>
</comment>
<dbReference type="GO" id="GO:0048244">
    <property type="term" value="F:phytanoyl-CoA dioxygenase activity"/>
    <property type="evidence" value="ECO:0007669"/>
    <property type="project" value="UniProtKB-EC"/>
</dbReference>
<keyword evidence="6" id="KW-0847">Vitamin C</keyword>
<dbReference type="InterPro" id="IPR031386">
    <property type="entry name" value="UCMA"/>
</dbReference>
<dbReference type="InterPro" id="IPR008775">
    <property type="entry name" value="Phytyl_CoA_dOase-like"/>
</dbReference>
<dbReference type="AlphaFoldDB" id="A0A6B0RHE2"/>
<dbReference type="PANTHER" id="PTHR21308:SF1">
    <property type="entry name" value="PHYTANOYL-COA DIOXYGENASE, PEROXISOMAL"/>
    <property type="match status" value="1"/>
</dbReference>
<keyword evidence="7" id="KW-0223">Dioxygenase</keyword>
<evidence type="ECO:0000256" key="14">
    <source>
        <dbReference type="ARBA" id="ARBA00050439"/>
    </source>
</evidence>
<dbReference type="Gene3D" id="2.60.120.620">
    <property type="entry name" value="q2cbj1_9rhob like domain"/>
    <property type="match status" value="2"/>
</dbReference>
<evidence type="ECO:0000256" key="30">
    <source>
        <dbReference type="ARBA" id="ARBA00071213"/>
    </source>
</evidence>
<comment type="catalytic activity">
    <reaction evidence="27">
        <text>butanoyl-CoA + 2-oxoglutarate + O2 = 2-hydroxybutanoyl-CoA + succinate + CO2</text>
        <dbReference type="Rhea" id="RHEA:55176"/>
        <dbReference type="ChEBI" id="CHEBI:15379"/>
        <dbReference type="ChEBI" id="CHEBI:16526"/>
        <dbReference type="ChEBI" id="CHEBI:16810"/>
        <dbReference type="ChEBI" id="CHEBI:30031"/>
        <dbReference type="ChEBI" id="CHEBI:57371"/>
        <dbReference type="ChEBI" id="CHEBI:138628"/>
    </reaction>
    <physiologicalReaction direction="left-to-right" evidence="27">
        <dbReference type="Rhea" id="RHEA:55177"/>
    </physiologicalReaction>
</comment>
<evidence type="ECO:0000256" key="12">
    <source>
        <dbReference type="ARBA" id="ARBA00034924"/>
    </source>
</evidence>
<evidence type="ECO:0000256" key="6">
    <source>
        <dbReference type="ARBA" id="ARBA00022896"/>
    </source>
</evidence>
<dbReference type="SUPFAM" id="SSF51197">
    <property type="entry name" value="Clavaminate synthase-like"/>
    <property type="match status" value="2"/>
</dbReference>
<comment type="cofactor">
    <cofactor evidence="1">
        <name>L-ascorbate</name>
        <dbReference type="ChEBI" id="CHEBI:38290"/>
    </cofactor>
</comment>
<evidence type="ECO:0000256" key="27">
    <source>
        <dbReference type="ARBA" id="ARBA00052528"/>
    </source>
</evidence>
<dbReference type="Pfam" id="PF05721">
    <property type="entry name" value="PhyH"/>
    <property type="match status" value="2"/>
</dbReference>
<evidence type="ECO:0000256" key="18">
    <source>
        <dbReference type="ARBA" id="ARBA00051009"/>
    </source>
</evidence>
<evidence type="ECO:0000256" key="5">
    <source>
        <dbReference type="ARBA" id="ARBA00022723"/>
    </source>
</evidence>
<evidence type="ECO:0000256" key="21">
    <source>
        <dbReference type="ARBA" id="ARBA00051373"/>
    </source>
</evidence>
<comment type="catalytic activity">
    <reaction evidence="19">
        <text>heptadecanoyl-CoA + 2-oxoglutarate + O2 = 2-hydroxyheptadecanoyl-CoA + succinate + CO2</text>
        <dbReference type="Rhea" id="RHEA:54616"/>
        <dbReference type="ChEBI" id="CHEBI:15379"/>
        <dbReference type="ChEBI" id="CHEBI:16526"/>
        <dbReference type="ChEBI" id="CHEBI:16810"/>
        <dbReference type="ChEBI" id="CHEBI:30031"/>
        <dbReference type="ChEBI" id="CHEBI:74307"/>
        <dbReference type="ChEBI" id="CHEBI:138297"/>
    </reaction>
    <physiologicalReaction direction="left-to-right" evidence="19">
        <dbReference type="Rhea" id="RHEA:54617"/>
    </physiologicalReaction>
</comment>
<comment type="cofactor">
    <cofactor evidence="29">
        <name>ATP</name>
        <dbReference type="ChEBI" id="CHEBI:30616"/>
    </cofactor>
</comment>
<gene>
    <name evidence="31" type="ORF">E5288_WYG021338</name>
</gene>
<comment type="cofactor">
    <cofactor evidence="2">
        <name>Fe cation</name>
        <dbReference type="ChEBI" id="CHEBI:24875"/>
    </cofactor>
</comment>
<comment type="catalytic activity">
    <reaction evidence="25">
        <text>3-methylundecanoyl-CoA + 2-oxoglutarate + O2 = 2-hydroxy-3-methylundecanoyl-CoA + succinate + CO2</text>
        <dbReference type="Rhea" id="RHEA:55184"/>
        <dbReference type="ChEBI" id="CHEBI:15379"/>
        <dbReference type="ChEBI" id="CHEBI:16526"/>
        <dbReference type="ChEBI" id="CHEBI:16810"/>
        <dbReference type="ChEBI" id="CHEBI:30031"/>
        <dbReference type="ChEBI" id="CHEBI:84183"/>
        <dbReference type="ChEBI" id="CHEBI:138632"/>
    </reaction>
    <physiologicalReaction direction="left-to-right" evidence="25">
        <dbReference type="Rhea" id="RHEA:55185"/>
    </physiologicalReaction>
</comment>
<evidence type="ECO:0000256" key="13">
    <source>
        <dbReference type="ARBA" id="ARBA00050314"/>
    </source>
</evidence>
<evidence type="ECO:0000256" key="24">
    <source>
        <dbReference type="ARBA" id="ARBA00051909"/>
    </source>
</evidence>
<reference evidence="31" key="1">
    <citation type="submission" date="2019-10" db="EMBL/GenBank/DDBJ databases">
        <title>The sequence and de novo assembly of the wild yak genome.</title>
        <authorList>
            <person name="Liu Y."/>
        </authorList>
    </citation>
    <scope>NUCLEOTIDE SEQUENCE [LARGE SCALE GENOMIC DNA]</scope>
    <source>
        <strain evidence="31">WY2019</strain>
    </source>
</reference>
<comment type="catalytic activity">
    <reaction evidence="26">
        <text>3-methyldodecanoyl-CoA + 2-oxoglutarate + O2 = 2-hydroxy-3-methyldodecanoyl-CoA + succinate + CO2</text>
        <dbReference type="Rhea" id="RHEA:55192"/>
        <dbReference type="ChEBI" id="CHEBI:15379"/>
        <dbReference type="ChEBI" id="CHEBI:16526"/>
        <dbReference type="ChEBI" id="CHEBI:16810"/>
        <dbReference type="ChEBI" id="CHEBI:30031"/>
        <dbReference type="ChEBI" id="CHEBI:138636"/>
        <dbReference type="ChEBI" id="CHEBI:138637"/>
    </reaction>
    <physiologicalReaction direction="left-to-right" evidence="26">
        <dbReference type="Rhea" id="RHEA:55193"/>
    </physiologicalReaction>
</comment>
<keyword evidence="32" id="KW-1185">Reference proteome</keyword>
<evidence type="ECO:0000256" key="23">
    <source>
        <dbReference type="ARBA" id="ARBA00051796"/>
    </source>
</evidence>
<dbReference type="EC" id="1.14.11.18" evidence="10"/>
<sequence length="617" mass="71183">MDRNRASARLTVLLRHLGCRSAGTIVSFGYTRENNVLSLEQRKFYEENGFLVIKNLVSDADIQRFRNEFQRICRKEVKPLGLSVMRDVTITKSEYVPSEKVVSKVQDFQEDEELFRYCTLPEILKYVECFTGPNIMAMHTMLINKPPDSGKKTSRHPLHQDLHYFPFRPSNSIVCAWTAMEHIDRNNGCLVVLPGTHKGPLQPHDYPQWEGGVNIMFHGIQDYDKNNARVHLVMEKGDTVFFHPLLIHGSGRNKSQGFRKAISCHFADANCHYIDVEGTSQENIEKEVVDIVRKKHGFKDVTLKILKYVECFTGPNIMAIHTMLINKPPDSGKKTSRHPLHQDLHYFPFRPSNSIVCAWTAMEHIDRNDGCLAVLPGTHKGPLKPHDYPQWEGGVNIMFHGIQDYDKNNARVHLVMEKGDTIFFHPLLIHGSGRNKSQGFRKVHIHITALFEDECMRKKSHVVSSTTCPGSMLEVSLGTVTCQKPLEVSFSPSGVIFRTGASSHLTGKILKSLTGQLLSSEDVEEIFMQESDALNFLKKRSKRSPRFQDEVNVENRQKLWADELRREYHEEQRNEFENFVEEQNDEQGERSREAVEQWRQWHYDGLYPSYLYNRHHI</sequence>
<evidence type="ECO:0000256" key="15">
    <source>
        <dbReference type="ARBA" id="ARBA00050601"/>
    </source>
</evidence>
<name>A0A6B0RHE2_9CETA</name>
<keyword evidence="9" id="KW-0408">Iron</keyword>
<comment type="catalytic activity">
    <reaction evidence="15">
        <text>hexanoyl-CoA + 2-oxoglutarate + O2 = 2-hydroxyhexanoyl-CoA + succinate + CO2</text>
        <dbReference type="Rhea" id="RHEA:55172"/>
        <dbReference type="ChEBI" id="CHEBI:15379"/>
        <dbReference type="ChEBI" id="CHEBI:16526"/>
        <dbReference type="ChEBI" id="CHEBI:16810"/>
        <dbReference type="ChEBI" id="CHEBI:30031"/>
        <dbReference type="ChEBI" id="CHEBI:62620"/>
        <dbReference type="ChEBI" id="CHEBI:138630"/>
    </reaction>
    <physiologicalReaction direction="left-to-right" evidence="15">
        <dbReference type="Rhea" id="RHEA:55173"/>
    </physiologicalReaction>
</comment>
<comment type="catalytic activity">
    <reaction evidence="16">
        <text>decanoyl-CoA + 2-oxoglutarate + O2 = 2-hydroxydecanoyl-CoA + succinate + CO2</text>
        <dbReference type="Rhea" id="RHEA:54604"/>
        <dbReference type="ChEBI" id="CHEBI:15379"/>
        <dbReference type="ChEBI" id="CHEBI:16526"/>
        <dbReference type="ChEBI" id="CHEBI:16810"/>
        <dbReference type="ChEBI" id="CHEBI:30031"/>
        <dbReference type="ChEBI" id="CHEBI:61430"/>
        <dbReference type="ChEBI" id="CHEBI:138292"/>
    </reaction>
    <physiologicalReaction direction="left-to-right" evidence="16">
        <dbReference type="Rhea" id="RHEA:54605"/>
    </physiologicalReaction>
</comment>
<evidence type="ECO:0000313" key="32">
    <source>
        <dbReference type="Proteomes" id="UP000322234"/>
    </source>
</evidence>
<evidence type="ECO:0000256" key="25">
    <source>
        <dbReference type="ARBA" id="ARBA00051952"/>
    </source>
</evidence>
<dbReference type="GO" id="GO:0046872">
    <property type="term" value="F:metal ion binding"/>
    <property type="evidence" value="ECO:0007669"/>
    <property type="project" value="UniProtKB-KW"/>
</dbReference>
<evidence type="ECO:0000256" key="28">
    <source>
        <dbReference type="ARBA" id="ARBA00052623"/>
    </source>
</evidence>
<comment type="catalytic activity">
    <reaction evidence="28">
        <text>octanoyl-CoA + 2-oxoglutarate + O2 = 2-hydroxyoctanoyl-CoA + succinate + CO2</text>
        <dbReference type="Rhea" id="RHEA:54600"/>
        <dbReference type="ChEBI" id="CHEBI:15379"/>
        <dbReference type="ChEBI" id="CHEBI:16526"/>
        <dbReference type="ChEBI" id="CHEBI:16810"/>
        <dbReference type="ChEBI" id="CHEBI:30031"/>
        <dbReference type="ChEBI" id="CHEBI:57386"/>
        <dbReference type="ChEBI" id="CHEBI:138290"/>
    </reaction>
    <physiologicalReaction direction="left-to-right" evidence="28">
        <dbReference type="Rhea" id="RHEA:54601"/>
    </physiologicalReaction>
</comment>
<keyword evidence="5" id="KW-0479">Metal-binding</keyword>
<evidence type="ECO:0000256" key="19">
    <source>
        <dbReference type="ARBA" id="ARBA00051163"/>
    </source>
</evidence>
<evidence type="ECO:0000256" key="26">
    <source>
        <dbReference type="ARBA" id="ARBA00052152"/>
    </source>
</evidence>
<dbReference type="Proteomes" id="UP000322234">
    <property type="component" value="Unassembled WGS sequence"/>
</dbReference>
<comment type="catalytic activity">
    <reaction evidence="14">
        <text>3-methylbutanoyl-CoA + 2-oxoglutarate + O2 = 2-hydroxy-3-methylbutanoyl-CoA + succinate + CO2</text>
        <dbReference type="Rhea" id="RHEA:54612"/>
        <dbReference type="ChEBI" id="CHEBI:15379"/>
        <dbReference type="ChEBI" id="CHEBI:16526"/>
        <dbReference type="ChEBI" id="CHEBI:16810"/>
        <dbReference type="ChEBI" id="CHEBI:30031"/>
        <dbReference type="ChEBI" id="CHEBI:57345"/>
        <dbReference type="ChEBI" id="CHEBI:138296"/>
    </reaction>
    <physiologicalReaction direction="left-to-right" evidence="14">
        <dbReference type="Rhea" id="RHEA:54613"/>
    </physiologicalReaction>
</comment>
<evidence type="ECO:0000256" key="8">
    <source>
        <dbReference type="ARBA" id="ARBA00023002"/>
    </source>
</evidence>
<comment type="catalytic activity">
    <reaction evidence="24">
        <text>3-methylnonanoyl-CoA + 2-oxoglutarate + O2 = 2-hydroxy-3-methylnonanoyl-CoA + succinate + CO2</text>
        <dbReference type="Rhea" id="RHEA:55180"/>
        <dbReference type="ChEBI" id="CHEBI:15379"/>
        <dbReference type="ChEBI" id="CHEBI:16526"/>
        <dbReference type="ChEBI" id="CHEBI:16810"/>
        <dbReference type="ChEBI" id="CHEBI:30031"/>
        <dbReference type="ChEBI" id="CHEBI:138633"/>
        <dbReference type="ChEBI" id="CHEBI:138634"/>
    </reaction>
    <physiologicalReaction direction="left-to-right" evidence="24">
        <dbReference type="Rhea" id="RHEA:55181"/>
    </physiologicalReaction>
</comment>
<comment type="similarity">
    <text evidence="4">Belongs to the PhyH family.</text>
</comment>
<evidence type="ECO:0000256" key="29">
    <source>
        <dbReference type="ARBA" id="ARBA00053028"/>
    </source>
</evidence>
<comment type="catalytic activity">
    <reaction evidence="13">
        <text>tetradecanoyl-CoA + 2-oxoglutarate + O2 = 2-hydroxytetradecanoyl-CoA + succinate + CO2</text>
        <dbReference type="Rhea" id="RHEA:54632"/>
        <dbReference type="ChEBI" id="CHEBI:15379"/>
        <dbReference type="ChEBI" id="CHEBI:16526"/>
        <dbReference type="ChEBI" id="CHEBI:16810"/>
        <dbReference type="ChEBI" id="CHEBI:30031"/>
        <dbReference type="ChEBI" id="CHEBI:57385"/>
        <dbReference type="ChEBI" id="CHEBI:138300"/>
    </reaction>
    <physiologicalReaction direction="left-to-right" evidence="13">
        <dbReference type="Rhea" id="RHEA:54633"/>
    </physiologicalReaction>
</comment>
<dbReference type="GO" id="GO:0045667">
    <property type="term" value="P:regulation of osteoblast differentiation"/>
    <property type="evidence" value="ECO:0007669"/>
    <property type="project" value="InterPro"/>
</dbReference>
<comment type="catalytic activity">
    <reaction evidence="20">
        <text>eicosanoyl-CoA + 2-oxoglutarate + O2 = 2-hydroxyeicosanoyl-CoA + succinate + CO2</text>
        <dbReference type="Rhea" id="RHEA:54620"/>
        <dbReference type="ChEBI" id="CHEBI:15379"/>
        <dbReference type="ChEBI" id="CHEBI:16526"/>
        <dbReference type="ChEBI" id="CHEBI:16810"/>
        <dbReference type="ChEBI" id="CHEBI:30031"/>
        <dbReference type="ChEBI" id="CHEBI:57380"/>
        <dbReference type="ChEBI" id="CHEBI:138298"/>
    </reaction>
    <physiologicalReaction direction="left-to-right" evidence="20">
        <dbReference type="Rhea" id="RHEA:54621"/>
    </physiologicalReaction>
</comment>
<accession>A0A6B0RHE2</accession>
<comment type="catalytic activity">
    <reaction evidence="21">
        <text>hexadecanoyl-CoA + 2-oxoglutarate + O2 = 2-hydroxyhexadecanoyl-CoA + succinate + CO2</text>
        <dbReference type="Rhea" id="RHEA:54596"/>
        <dbReference type="ChEBI" id="CHEBI:15379"/>
        <dbReference type="ChEBI" id="CHEBI:16526"/>
        <dbReference type="ChEBI" id="CHEBI:16810"/>
        <dbReference type="ChEBI" id="CHEBI:30031"/>
        <dbReference type="ChEBI" id="CHEBI:57379"/>
        <dbReference type="ChEBI" id="CHEBI:74115"/>
    </reaction>
    <physiologicalReaction direction="left-to-right" evidence="21">
        <dbReference type="Rhea" id="RHEA:54597"/>
    </physiologicalReaction>
</comment>
<evidence type="ECO:0000256" key="17">
    <source>
        <dbReference type="ARBA" id="ARBA00050962"/>
    </source>
</evidence>
<evidence type="ECO:0000256" key="22">
    <source>
        <dbReference type="ARBA" id="ARBA00051765"/>
    </source>
</evidence>
<evidence type="ECO:0000256" key="20">
    <source>
        <dbReference type="ARBA" id="ARBA00051281"/>
    </source>
</evidence>
<evidence type="ECO:0000256" key="9">
    <source>
        <dbReference type="ARBA" id="ARBA00023004"/>
    </source>
</evidence>
<dbReference type="GO" id="GO:0001561">
    <property type="term" value="P:fatty acid alpha-oxidation"/>
    <property type="evidence" value="ECO:0007669"/>
    <property type="project" value="InterPro"/>
</dbReference>
<evidence type="ECO:0000256" key="11">
    <source>
        <dbReference type="ARBA" id="ARBA00034921"/>
    </source>
</evidence>
<evidence type="ECO:0000313" key="31">
    <source>
        <dbReference type="EMBL" id="MXQ88351.1"/>
    </source>
</evidence>
<protein>
    <recommendedName>
        <fullName evidence="30">Phytanoyl-CoA dioxygenase, peroxisomal</fullName>
        <ecNumber evidence="10">1.14.11.18</ecNumber>
    </recommendedName>
    <alternativeName>
        <fullName evidence="11">Phytanic acid oxidase</fullName>
    </alternativeName>
    <alternativeName>
        <fullName evidence="12">Phytanoyl-CoA alpha-hydroxylase</fullName>
    </alternativeName>
</protein>